<dbReference type="Proteomes" id="UP001054252">
    <property type="component" value="Unassembled WGS sequence"/>
</dbReference>
<accession>A0AAV5LFD5</accession>
<dbReference type="AlphaFoldDB" id="A0AAV5LFD5"/>
<protein>
    <submittedName>
        <fullName evidence="1">Uncharacterized protein</fullName>
    </submittedName>
</protein>
<evidence type="ECO:0000313" key="2">
    <source>
        <dbReference type="Proteomes" id="UP001054252"/>
    </source>
</evidence>
<organism evidence="1 2">
    <name type="scientific">Rubroshorea leprosula</name>
    <dbReference type="NCBI Taxonomy" id="152421"/>
    <lineage>
        <taxon>Eukaryota</taxon>
        <taxon>Viridiplantae</taxon>
        <taxon>Streptophyta</taxon>
        <taxon>Embryophyta</taxon>
        <taxon>Tracheophyta</taxon>
        <taxon>Spermatophyta</taxon>
        <taxon>Magnoliopsida</taxon>
        <taxon>eudicotyledons</taxon>
        <taxon>Gunneridae</taxon>
        <taxon>Pentapetalae</taxon>
        <taxon>rosids</taxon>
        <taxon>malvids</taxon>
        <taxon>Malvales</taxon>
        <taxon>Dipterocarpaceae</taxon>
        <taxon>Rubroshorea</taxon>
    </lineage>
</organism>
<name>A0AAV5LFD5_9ROSI</name>
<keyword evidence="2" id="KW-1185">Reference proteome</keyword>
<comment type="caution">
    <text evidence="1">The sequence shown here is derived from an EMBL/GenBank/DDBJ whole genome shotgun (WGS) entry which is preliminary data.</text>
</comment>
<proteinExistence type="predicted"/>
<evidence type="ECO:0000313" key="1">
    <source>
        <dbReference type="EMBL" id="GKV35662.1"/>
    </source>
</evidence>
<gene>
    <name evidence="1" type="ORF">SLEP1_g43903</name>
</gene>
<dbReference type="EMBL" id="BPVZ01000112">
    <property type="protein sequence ID" value="GKV35662.1"/>
    <property type="molecule type" value="Genomic_DNA"/>
</dbReference>
<sequence>MDLEESVYMYFCMCVRNWQGETPTTSSTKLTTTISKWKSRKLFSPMERTILYVIEDAQLESA</sequence>
<reference evidence="1 2" key="1">
    <citation type="journal article" date="2021" name="Commun. Biol.">
        <title>The genome of Shorea leprosula (Dipterocarpaceae) highlights the ecological relevance of drought in aseasonal tropical rainforests.</title>
        <authorList>
            <person name="Ng K.K.S."/>
            <person name="Kobayashi M.J."/>
            <person name="Fawcett J.A."/>
            <person name="Hatakeyama M."/>
            <person name="Paape T."/>
            <person name="Ng C.H."/>
            <person name="Ang C.C."/>
            <person name="Tnah L.H."/>
            <person name="Lee C.T."/>
            <person name="Nishiyama T."/>
            <person name="Sese J."/>
            <person name="O'Brien M.J."/>
            <person name="Copetti D."/>
            <person name="Mohd Noor M.I."/>
            <person name="Ong R.C."/>
            <person name="Putra M."/>
            <person name="Sireger I.Z."/>
            <person name="Indrioko S."/>
            <person name="Kosugi Y."/>
            <person name="Izuno A."/>
            <person name="Isagi Y."/>
            <person name="Lee S.L."/>
            <person name="Shimizu K.K."/>
        </authorList>
    </citation>
    <scope>NUCLEOTIDE SEQUENCE [LARGE SCALE GENOMIC DNA]</scope>
    <source>
        <strain evidence="1">214</strain>
    </source>
</reference>